<evidence type="ECO:0000313" key="1">
    <source>
        <dbReference type="EMBL" id="RUO31233.1"/>
    </source>
</evidence>
<keyword evidence="2" id="KW-1185">Reference proteome</keyword>
<dbReference type="EMBL" id="PIPO01000005">
    <property type="protein sequence ID" value="RUO31233.1"/>
    <property type="molecule type" value="Genomic_DNA"/>
</dbReference>
<dbReference type="RefSeq" id="WP_126799605.1">
    <property type="nucleotide sequence ID" value="NZ_PIPO01000005.1"/>
</dbReference>
<accession>A0A432WEA9</accession>
<sequence>MSDCFSFRFKEQASQKSSLILFVHGSASSSTITKVIKSDVSENLSPKYLYIMGFGINELEKALLSNELFMEEVGSWIADVDKKLKFLNVSCDGRISVGDAKTEYKYQDSLIEAGAREVFVKRKGLITSSESYHFAKPSGAHCNKFIRASNLFTSGLETAFLAIGILKYLNDDVKRVYVDTSSISFLLSIALQLSKQFEDKLPTIESFGSYDNVNDFDFVEGKETLVFISATTSNGLRNELLEKKNLKKEQIITLLYSSVKSEENNVFDIGSVLEGDIYSVKEENCRLCQRGSKVIDISGEQFLPATPKHETLLIRKLDFTVQRQKFFDEFATKKVFKCDSSPGDGLGVEHFYIDVERVLSLNSDSFGKDLERNVKKYLAQDTELIVALDSAASLSLAKRISGSAKNSLSVKMFNKLNESELEGAPSVMVVASSITSGRKLLSASRKLRRISKTASITYLVAFSKIPTKEQFEQLRKDLTLGGYELIVLRHCPMPRNRDEEVTTWVAEENILRSEADSVFDGDTLLPSSLKARLESLTGECKEDDLFLNSPIGKKLSLRPTFAFWSGLNLDTENATQADVYWTIQSLIHDLRASSEKGLSTSYHTTLISPVCFDRFNDGVIQACILRAAKPIELNYAIDETYSRQITDIILSCISNLDNDQGEGTLEFLMAIWLERLCLKPSHLRELCETKTMNKTVNFLLGKIASVCQK</sequence>
<evidence type="ECO:0000313" key="2">
    <source>
        <dbReference type="Proteomes" id="UP000287823"/>
    </source>
</evidence>
<name>A0A432WEA9_9GAMM</name>
<comment type="caution">
    <text evidence="1">The sequence shown here is derived from an EMBL/GenBank/DDBJ whole genome shotgun (WGS) entry which is preliminary data.</text>
</comment>
<protein>
    <submittedName>
        <fullName evidence="1">Uncharacterized protein</fullName>
    </submittedName>
</protein>
<gene>
    <name evidence="1" type="ORF">CWE14_12135</name>
</gene>
<organism evidence="1 2">
    <name type="scientific">Aliidiomarina soli</name>
    <dbReference type="NCBI Taxonomy" id="1928574"/>
    <lineage>
        <taxon>Bacteria</taxon>
        <taxon>Pseudomonadati</taxon>
        <taxon>Pseudomonadota</taxon>
        <taxon>Gammaproteobacteria</taxon>
        <taxon>Alteromonadales</taxon>
        <taxon>Idiomarinaceae</taxon>
        <taxon>Aliidiomarina</taxon>
    </lineage>
</organism>
<dbReference type="Proteomes" id="UP000287823">
    <property type="component" value="Unassembled WGS sequence"/>
</dbReference>
<reference evidence="1 2" key="1">
    <citation type="journal article" date="2011" name="Front. Microbiol.">
        <title>Genomic signatures of strain selection and enhancement in Bacillus atrophaeus var. globigii, a historical biowarfare simulant.</title>
        <authorList>
            <person name="Gibbons H.S."/>
            <person name="Broomall S.M."/>
            <person name="McNew L.A."/>
            <person name="Daligault H."/>
            <person name="Chapman C."/>
            <person name="Bruce D."/>
            <person name="Karavis M."/>
            <person name="Krepps M."/>
            <person name="McGregor P.A."/>
            <person name="Hong C."/>
            <person name="Park K.H."/>
            <person name="Akmal A."/>
            <person name="Feldman A."/>
            <person name="Lin J.S."/>
            <person name="Chang W.E."/>
            <person name="Higgs B.W."/>
            <person name="Demirev P."/>
            <person name="Lindquist J."/>
            <person name="Liem A."/>
            <person name="Fochler E."/>
            <person name="Read T.D."/>
            <person name="Tapia R."/>
            <person name="Johnson S."/>
            <person name="Bishop-Lilly K.A."/>
            <person name="Detter C."/>
            <person name="Han C."/>
            <person name="Sozhamannan S."/>
            <person name="Rosenzweig C.N."/>
            <person name="Skowronski E.W."/>
        </authorList>
    </citation>
    <scope>NUCLEOTIDE SEQUENCE [LARGE SCALE GENOMIC DNA]</scope>
    <source>
        <strain evidence="1 2">Y4G10-17</strain>
    </source>
</reference>
<proteinExistence type="predicted"/>
<dbReference type="AlphaFoldDB" id="A0A432WEA9"/>